<name>A0ABV0A5Y8_9HYPH</name>
<organism evidence="1 2">
    <name type="scientific">Methylobacterium ajmalii</name>
    <dbReference type="NCBI Taxonomy" id="2738439"/>
    <lineage>
        <taxon>Bacteria</taxon>
        <taxon>Pseudomonadati</taxon>
        <taxon>Pseudomonadota</taxon>
        <taxon>Alphaproteobacteria</taxon>
        <taxon>Hyphomicrobiales</taxon>
        <taxon>Methylobacteriaceae</taxon>
        <taxon>Methylobacterium</taxon>
    </lineage>
</organism>
<dbReference type="Proteomes" id="UP001407347">
    <property type="component" value="Unassembled WGS sequence"/>
</dbReference>
<evidence type="ECO:0000313" key="1">
    <source>
        <dbReference type="EMBL" id="MEN3238647.1"/>
    </source>
</evidence>
<reference evidence="1 2" key="1">
    <citation type="journal article" date="2023" name="PLoS ONE">
        <title>Complete genome assembly of Hawai'i environmental nontuberculous mycobacteria reveals unexpected co-isolation with methylobacteria.</title>
        <authorList>
            <person name="Hendrix J."/>
            <person name="Epperson L.E."/>
            <person name="Tong E.I."/>
            <person name="Chan Y.L."/>
            <person name="Hasan N.A."/>
            <person name="Dawrs S.N."/>
            <person name="Norton G.J."/>
            <person name="Virdi R."/>
            <person name="Crooks J.L."/>
            <person name="Chan E.D."/>
            <person name="Honda J.R."/>
            <person name="Strong M."/>
        </authorList>
    </citation>
    <scope>NUCLEOTIDE SEQUENCE [LARGE SCALE GENOMIC DNA]</scope>
    <source>
        <strain evidence="1 2">NJH_HI04-1</strain>
    </source>
</reference>
<keyword evidence="2" id="KW-1185">Reference proteome</keyword>
<dbReference type="EMBL" id="JAQYXP010000006">
    <property type="protein sequence ID" value="MEN3238647.1"/>
    <property type="molecule type" value="Genomic_DNA"/>
</dbReference>
<protein>
    <submittedName>
        <fullName evidence="1">Uncharacterized protein</fullName>
    </submittedName>
</protein>
<gene>
    <name evidence="1" type="ORF">PUR29_34975</name>
</gene>
<comment type="caution">
    <text evidence="1">The sequence shown here is derived from an EMBL/GenBank/DDBJ whole genome shotgun (WGS) entry which is preliminary data.</text>
</comment>
<proteinExistence type="predicted"/>
<evidence type="ECO:0000313" key="2">
    <source>
        <dbReference type="Proteomes" id="UP001407347"/>
    </source>
</evidence>
<dbReference type="RefSeq" id="WP_346013773.1">
    <property type="nucleotide sequence ID" value="NZ_JAQYXP010000006.1"/>
</dbReference>
<sequence>MAAADRRIERLISLADQHGADTDEPDHTVGDLQDMLRAAYAIMSPDQRDVFCSSSAVLSLLDVSDETL</sequence>
<accession>A0ABV0A5Y8</accession>